<dbReference type="RefSeq" id="WP_029779001.1">
    <property type="nucleotide sequence ID" value="NZ_AYGX02000002.1"/>
</dbReference>
<name>A0A0R2NVR8_9LACO</name>
<gene>
    <name evidence="1" type="ORF">DY78_GL002263</name>
</gene>
<keyword evidence="2" id="KW-1185">Reference proteome</keyword>
<dbReference type="SUPFAM" id="SSF55961">
    <property type="entry name" value="Bet v1-like"/>
    <property type="match status" value="1"/>
</dbReference>
<dbReference type="Gene3D" id="3.30.530.20">
    <property type="match status" value="1"/>
</dbReference>
<dbReference type="EMBL" id="AYGX02000002">
    <property type="protein sequence ID" value="KRO29580.1"/>
    <property type="molecule type" value="Genomic_DNA"/>
</dbReference>
<dbReference type="InterPro" id="IPR023393">
    <property type="entry name" value="START-like_dom_sf"/>
</dbReference>
<dbReference type="Proteomes" id="UP000050920">
    <property type="component" value="Unassembled WGS sequence"/>
</dbReference>
<organism evidence="1 2">
    <name type="scientific">Lactiplantibacillus fabifermentans DSM 21115</name>
    <dbReference type="NCBI Taxonomy" id="1413187"/>
    <lineage>
        <taxon>Bacteria</taxon>
        <taxon>Bacillati</taxon>
        <taxon>Bacillota</taxon>
        <taxon>Bacilli</taxon>
        <taxon>Lactobacillales</taxon>
        <taxon>Lactobacillaceae</taxon>
        <taxon>Lactiplantibacillus</taxon>
    </lineage>
</organism>
<proteinExistence type="predicted"/>
<dbReference type="AlphaFoldDB" id="A0A0R2NVR8"/>
<evidence type="ECO:0000313" key="1">
    <source>
        <dbReference type="EMBL" id="KRO29580.1"/>
    </source>
</evidence>
<protein>
    <recommendedName>
        <fullName evidence="3">Polyketide cyclase</fullName>
    </recommendedName>
</protein>
<evidence type="ECO:0008006" key="3">
    <source>
        <dbReference type="Google" id="ProtNLM"/>
    </source>
</evidence>
<reference evidence="1 2" key="1">
    <citation type="journal article" date="2015" name="Genome Announc.">
        <title>Expanding the biotechnology potential of lactobacilli through comparative genomics of 213 strains and associated genera.</title>
        <authorList>
            <person name="Sun Z."/>
            <person name="Harris H.M."/>
            <person name="McCann A."/>
            <person name="Guo C."/>
            <person name="Argimon S."/>
            <person name="Zhang W."/>
            <person name="Yang X."/>
            <person name="Jeffery I.B."/>
            <person name="Cooney J.C."/>
            <person name="Kagawa T.F."/>
            <person name="Liu W."/>
            <person name="Song Y."/>
            <person name="Salvetti E."/>
            <person name="Wrobel A."/>
            <person name="Rasinkangas P."/>
            <person name="Parkhill J."/>
            <person name="Rea M.C."/>
            <person name="O'Sullivan O."/>
            <person name="Ritari J."/>
            <person name="Douillard F.P."/>
            <person name="Paul Ross R."/>
            <person name="Yang R."/>
            <person name="Briner A.E."/>
            <person name="Felis G.E."/>
            <person name="de Vos W.M."/>
            <person name="Barrangou R."/>
            <person name="Klaenhammer T.R."/>
            <person name="Caufield P.W."/>
            <person name="Cui Y."/>
            <person name="Zhang H."/>
            <person name="O'Toole P.W."/>
        </authorList>
    </citation>
    <scope>NUCLEOTIDE SEQUENCE [LARGE SCALE GENOMIC DNA]</scope>
    <source>
        <strain evidence="1 2">DSM 21115</strain>
    </source>
</reference>
<evidence type="ECO:0000313" key="2">
    <source>
        <dbReference type="Proteomes" id="UP000050920"/>
    </source>
</evidence>
<sequence>MLNNINWPSRYLPGTTDNFVSNEVIVKDLTVAEVWAYLVDTSKWEGYYENAANIVLTDQSTTHLQQGENFHFDTFGFPIDAQVMELVAPQDNQIARISWHGWQDGDAETALDVYYAFLIEALPGQRVRVLTQESQIGKPAADMAGQTPNPMLNGHQAWLDGLVKAAKGAK</sequence>
<accession>A0A0R2NVR8</accession>
<comment type="caution">
    <text evidence="1">The sequence shown here is derived from an EMBL/GenBank/DDBJ whole genome shotgun (WGS) entry which is preliminary data.</text>
</comment>